<proteinExistence type="predicted"/>
<gene>
    <name evidence="2" type="ORF">I9W82_004980</name>
</gene>
<dbReference type="AlphaFoldDB" id="A0A8H7ZER7"/>
<dbReference type="InterPro" id="IPR007174">
    <property type="entry name" value="Las1"/>
</dbReference>
<keyword evidence="3" id="KW-1185">Reference proteome</keyword>
<name>A0A8H7ZER7_9ASCO</name>
<dbReference type="GeneID" id="93653609"/>
<dbReference type="Proteomes" id="UP000669133">
    <property type="component" value="Unassembled WGS sequence"/>
</dbReference>
<dbReference type="PANTHER" id="PTHR15002:SF0">
    <property type="entry name" value="RIBOSOMAL BIOGENESIS PROTEIN LAS1L"/>
    <property type="match status" value="1"/>
</dbReference>
<dbReference type="GO" id="GO:0000470">
    <property type="term" value="P:maturation of LSU-rRNA"/>
    <property type="evidence" value="ECO:0007669"/>
    <property type="project" value="TreeGrafter"/>
</dbReference>
<reference evidence="2 3" key="1">
    <citation type="submission" date="2020-12" db="EMBL/GenBank/DDBJ databases">
        <title>Effect of drift, selection, and recombination on the evolution of hybrid genomes in Candida yeast pathogens.</title>
        <authorList>
            <person name="Mixao V."/>
            <person name="Ksiezopolska E."/>
            <person name="Saus E."/>
            <person name="Boekhout T."/>
            <person name="Gacser A."/>
            <person name="Gabaldon T."/>
        </authorList>
    </citation>
    <scope>NUCLEOTIDE SEQUENCE [LARGE SCALE GENOMIC DNA]</scope>
    <source>
        <strain evidence="2 3">BP57</strain>
    </source>
</reference>
<dbReference type="GO" id="GO:0030687">
    <property type="term" value="C:preribosome, large subunit precursor"/>
    <property type="evidence" value="ECO:0007669"/>
    <property type="project" value="TreeGrafter"/>
</dbReference>
<evidence type="ECO:0000256" key="1">
    <source>
        <dbReference type="SAM" id="MobiDB-lite"/>
    </source>
</evidence>
<dbReference type="GO" id="GO:0004519">
    <property type="term" value="F:endonuclease activity"/>
    <property type="evidence" value="ECO:0007669"/>
    <property type="project" value="InterPro"/>
</dbReference>
<dbReference type="RefSeq" id="XP_067546463.1">
    <property type="nucleotide sequence ID" value="XM_067694109.1"/>
</dbReference>
<feature type="region of interest" description="Disordered" evidence="1">
    <location>
        <begin position="432"/>
        <end position="456"/>
    </location>
</feature>
<dbReference type="Pfam" id="PF04031">
    <property type="entry name" value="Las1"/>
    <property type="match status" value="1"/>
</dbReference>
<sequence length="473" mass="54986">MNSTPTVTAYRSDKDLVELKEWFYDFDDSRDNRKRAIERVKVLLTRGRLPHGIEATSILTSVLLSDSNDEQRIDFNVIQLSYTMALIRFVNGLLDPFQQSNYAIPMQLLAKQLNLPTFFVELRHMGTHESLPSLEILRIATKDALTWLYDNYWCHIETSEKIEKNESDIYSETVNFRSNYYEGMISNFGVYENLKTFKRLRKDHLDTALFKHDNNDQDTIKLRTCVNDLVEFGKNNPDLLAELLIRKYYLIYPQLKLEFKGIKHNPLLEKLYQPLLAEMGDQVITSLLTKVLKLLQRKELSEIDRRVYKKLGFATSLSETETSQLVEWLPYIIRESLSQPFVKNNFIQIQVSDYKELVKFVCDKIEAIFNHDDWLLSKLLQVVKELVSDSDTGSRDEISAKHDEAVKRASKKALELPPSLDEILAEGVEKRKLEEEGATSNRKRSKSAVDNGERVYLMEPHEDWTPTPFGMPV</sequence>
<protein>
    <submittedName>
        <fullName evidence="2">LAS1</fullName>
    </submittedName>
</protein>
<dbReference type="GO" id="GO:0090730">
    <property type="term" value="C:Las1 complex"/>
    <property type="evidence" value="ECO:0007669"/>
    <property type="project" value="InterPro"/>
</dbReference>
<dbReference type="PANTHER" id="PTHR15002">
    <property type="entry name" value="RIBOSOMAL BIOGENESIS PROTEIN LAS1L"/>
    <property type="match status" value="1"/>
</dbReference>
<evidence type="ECO:0000313" key="3">
    <source>
        <dbReference type="Proteomes" id="UP000669133"/>
    </source>
</evidence>
<comment type="caution">
    <text evidence="2">The sequence shown here is derived from an EMBL/GenBank/DDBJ whole genome shotgun (WGS) entry which is preliminary data.</text>
</comment>
<organism evidence="2 3">
    <name type="scientific">Candida metapsilosis</name>
    <dbReference type="NCBI Taxonomy" id="273372"/>
    <lineage>
        <taxon>Eukaryota</taxon>
        <taxon>Fungi</taxon>
        <taxon>Dikarya</taxon>
        <taxon>Ascomycota</taxon>
        <taxon>Saccharomycotina</taxon>
        <taxon>Pichiomycetes</taxon>
        <taxon>Debaryomycetaceae</taxon>
        <taxon>Candida/Lodderomyces clade</taxon>
        <taxon>Candida</taxon>
    </lineage>
</organism>
<evidence type="ECO:0000313" key="2">
    <source>
        <dbReference type="EMBL" id="KAG5417347.1"/>
    </source>
</evidence>
<accession>A0A8H7ZER7</accession>
<dbReference type="GO" id="GO:0000460">
    <property type="term" value="P:maturation of 5.8S rRNA"/>
    <property type="evidence" value="ECO:0007669"/>
    <property type="project" value="TreeGrafter"/>
</dbReference>
<dbReference type="OrthoDB" id="10263222at2759"/>
<dbReference type="EMBL" id="JAEOAQ010000007">
    <property type="protein sequence ID" value="KAG5417347.1"/>
    <property type="molecule type" value="Genomic_DNA"/>
</dbReference>